<accession>A0A674GNA4</accession>
<protein>
    <submittedName>
        <fullName evidence="2">Uncharacterized protein</fullName>
    </submittedName>
</protein>
<dbReference type="Ensembl" id="ENSTGUT00000041799.1">
    <property type="protein sequence ID" value="ENSTGUP00000023946.1"/>
    <property type="gene ID" value="ENSTGUG00000026258.1"/>
</dbReference>
<organism evidence="2 3">
    <name type="scientific">Taeniopygia guttata</name>
    <name type="common">Zebra finch</name>
    <name type="synonym">Poephila guttata</name>
    <dbReference type="NCBI Taxonomy" id="59729"/>
    <lineage>
        <taxon>Eukaryota</taxon>
        <taxon>Metazoa</taxon>
        <taxon>Chordata</taxon>
        <taxon>Craniata</taxon>
        <taxon>Vertebrata</taxon>
        <taxon>Euteleostomi</taxon>
        <taxon>Archelosauria</taxon>
        <taxon>Archosauria</taxon>
        <taxon>Dinosauria</taxon>
        <taxon>Saurischia</taxon>
        <taxon>Theropoda</taxon>
        <taxon>Coelurosauria</taxon>
        <taxon>Aves</taxon>
        <taxon>Neognathae</taxon>
        <taxon>Neoaves</taxon>
        <taxon>Telluraves</taxon>
        <taxon>Australaves</taxon>
        <taxon>Passeriformes</taxon>
        <taxon>Passeroidea</taxon>
        <taxon>Estrildidae</taxon>
        <taxon>Estrildinae</taxon>
        <taxon>Taeniopygia</taxon>
    </lineage>
</organism>
<feature type="region of interest" description="Disordered" evidence="1">
    <location>
        <begin position="67"/>
        <end position="138"/>
    </location>
</feature>
<feature type="compositionally biased region" description="Basic and acidic residues" evidence="1">
    <location>
        <begin position="69"/>
        <end position="80"/>
    </location>
</feature>
<evidence type="ECO:0000313" key="2">
    <source>
        <dbReference type="Ensembl" id="ENSTGUP00000023946.1"/>
    </source>
</evidence>
<sequence>MATAWRGFLGGWRTRSLQLDGRWDGHSPCTAGWRWDGHSPCTAGWRWDGHWLCTAGWTVGWAQRGWRTRSPDLDGRRDGHSPAGRGSLPPEPSMPGSGPGHGQRREGSFTPGPSRRAREISSAPTQKPQRSGHRGKRELYLVTGRDVFSPFGREKVKKHHKLGGRYIPSITNAVLLHRVTAVPGLPEPLSRPRNRERGAGGGRIKLGCQNLLLPGPGCIL</sequence>
<dbReference type="Proteomes" id="UP000007754">
    <property type="component" value="Chromosome 14"/>
</dbReference>
<evidence type="ECO:0000313" key="3">
    <source>
        <dbReference type="Proteomes" id="UP000007754"/>
    </source>
</evidence>
<reference evidence="2" key="2">
    <citation type="submission" date="2025-08" db="UniProtKB">
        <authorList>
            <consortium name="Ensembl"/>
        </authorList>
    </citation>
    <scope>IDENTIFICATION</scope>
</reference>
<proteinExistence type="predicted"/>
<keyword evidence="3" id="KW-1185">Reference proteome</keyword>
<reference evidence="2" key="3">
    <citation type="submission" date="2025-09" db="UniProtKB">
        <authorList>
            <consortium name="Ensembl"/>
        </authorList>
    </citation>
    <scope>IDENTIFICATION</scope>
</reference>
<dbReference type="InParanoid" id="A0A674GNA4"/>
<evidence type="ECO:0000256" key="1">
    <source>
        <dbReference type="SAM" id="MobiDB-lite"/>
    </source>
</evidence>
<name>A0A674GNA4_TAEGU</name>
<dbReference type="AlphaFoldDB" id="A0A674GNA4"/>
<reference evidence="2 3" key="1">
    <citation type="journal article" date="2010" name="Nature">
        <title>The genome of a songbird.</title>
        <authorList>
            <person name="Warren W.C."/>
            <person name="Clayton D.F."/>
            <person name="Ellegren H."/>
            <person name="Arnold A.P."/>
            <person name="Hillier L.W."/>
            <person name="Kunstner A."/>
            <person name="Searle S."/>
            <person name="White S."/>
            <person name="Vilella A.J."/>
            <person name="Fairley S."/>
            <person name="Heger A."/>
            <person name="Kong L."/>
            <person name="Ponting C.P."/>
            <person name="Jarvis E.D."/>
            <person name="Mello C.V."/>
            <person name="Minx P."/>
            <person name="Lovell P."/>
            <person name="Velho T.A."/>
            <person name="Ferris M."/>
            <person name="Balakrishnan C.N."/>
            <person name="Sinha S."/>
            <person name="Blatti C."/>
            <person name="London S.E."/>
            <person name="Li Y."/>
            <person name="Lin Y.C."/>
            <person name="George J."/>
            <person name="Sweedler J."/>
            <person name="Southey B."/>
            <person name="Gunaratne P."/>
            <person name="Watson M."/>
            <person name="Nam K."/>
            <person name="Backstrom N."/>
            <person name="Smeds L."/>
            <person name="Nabholz B."/>
            <person name="Itoh Y."/>
            <person name="Whitney O."/>
            <person name="Pfenning A.R."/>
            <person name="Howard J."/>
            <person name="Volker M."/>
            <person name="Skinner B.M."/>
            <person name="Griffin D.K."/>
            <person name="Ye L."/>
            <person name="McLaren W.M."/>
            <person name="Flicek P."/>
            <person name="Quesada V."/>
            <person name="Velasco G."/>
            <person name="Lopez-Otin C."/>
            <person name="Puente X.S."/>
            <person name="Olender T."/>
            <person name="Lancet D."/>
            <person name="Smit A.F."/>
            <person name="Hubley R."/>
            <person name="Konkel M.K."/>
            <person name="Walker J.A."/>
            <person name="Batzer M.A."/>
            <person name="Gu W."/>
            <person name="Pollock D.D."/>
            <person name="Chen L."/>
            <person name="Cheng Z."/>
            <person name="Eichler E.E."/>
            <person name="Stapley J."/>
            <person name="Slate J."/>
            <person name="Ekblom R."/>
            <person name="Birkhead T."/>
            <person name="Burke T."/>
            <person name="Burt D."/>
            <person name="Scharff C."/>
            <person name="Adam I."/>
            <person name="Richard H."/>
            <person name="Sultan M."/>
            <person name="Soldatov A."/>
            <person name="Lehrach H."/>
            <person name="Edwards S.V."/>
            <person name="Yang S.P."/>
            <person name="Li X."/>
            <person name="Graves T."/>
            <person name="Fulton L."/>
            <person name="Nelson J."/>
            <person name="Chinwalla A."/>
            <person name="Hou S."/>
            <person name="Mardis E.R."/>
            <person name="Wilson R.K."/>
        </authorList>
    </citation>
    <scope>NUCLEOTIDE SEQUENCE [LARGE SCALE GENOMIC DNA]</scope>
</reference>